<comment type="caution">
    <text evidence="8">The sequence shown here is derived from an EMBL/GenBank/DDBJ whole genome shotgun (WGS) entry which is preliminary data.</text>
</comment>
<feature type="binding site" evidence="7">
    <location>
        <position position="96"/>
    </location>
    <ligand>
        <name>S-adenosyl-L-methionine</name>
        <dbReference type="ChEBI" id="CHEBI:59789"/>
    </ligand>
</feature>
<evidence type="ECO:0000256" key="3">
    <source>
        <dbReference type="ARBA" id="ARBA00022603"/>
    </source>
</evidence>
<evidence type="ECO:0000256" key="1">
    <source>
        <dbReference type="ARBA" id="ARBA00000142"/>
    </source>
</evidence>
<dbReference type="PROSITE" id="PS51625">
    <property type="entry name" value="SAM_MT_TRMB"/>
    <property type="match status" value="1"/>
</dbReference>
<dbReference type="HAMAP" id="MF_01057">
    <property type="entry name" value="tRNA_methyltr_TrmB"/>
    <property type="match status" value="1"/>
</dbReference>
<keyword evidence="3 7" id="KW-0489">Methyltransferase</keyword>
<comment type="pathway">
    <text evidence="7">tRNA modification; N(7)-methylguanine-tRNA biosynthesis.</text>
</comment>
<organism evidence="8 9">
    <name type="scientific">Aeoliella straminimaris</name>
    <dbReference type="NCBI Taxonomy" id="2954799"/>
    <lineage>
        <taxon>Bacteria</taxon>
        <taxon>Pseudomonadati</taxon>
        <taxon>Planctomycetota</taxon>
        <taxon>Planctomycetia</taxon>
        <taxon>Pirellulales</taxon>
        <taxon>Lacipirellulaceae</taxon>
        <taxon>Aeoliella</taxon>
    </lineage>
</organism>
<dbReference type="Proteomes" id="UP001155241">
    <property type="component" value="Unassembled WGS sequence"/>
</dbReference>
<comment type="catalytic activity">
    <reaction evidence="1 7">
        <text>guanosine(46) in tRNA + S-adenosyl-L-methionine = N(7)-methylguanosine(46) in tRNA + S-adenosyl-L-homocysteine</text>
        <dbReference type="Rhea" id="RHEA:42708"/>
        <dbReference type="Rhea" id="RHEA-COMP:10188"/>
        <dbReference type="Rhea" id="RHEA-COMP:10189"/>
        <dbReference type="ChEBI" id="CHEBI:57856"/>
        <dbReference type="ChEBI" id="CHEBI:59789"/>
        <dbReference type="ChEBI" id="CHEBI:74269"/>
        <dbReference type="ChEBI" id="CHEBI:74480"/>
        <dbReference type="EC" id="2.1.1.33"/>
    </reaction>
</comment>
<keyword evidence="6 7" id="KW-0819">tRNA processing</keyword>
<evidence type="ECO:0000256" key="4">
    <source>
        <dbReference type="ARBA" id="ARBA00022679"/>
    </source>
</evidence>
<accession>A0A9X2JJ27</accession>
<protein>
    <recommendedName>
        <fullName evidence="7">tRNA (guanine-N(7)-)-methyltransferase</fullName>
        <ecNumber evidence="7">2.1.1.33</ecNumber>
    </recommendedName>
    <alternativeName>
        <fullName evidence="7">tRNA (guanine(46)-N(7))-methyltransferase</fullName>
    </alternativeName>
    <alternativeName>
        <fullName evidence="7">tRNA(m7G46)-methyltransferase</fullName>
    </alternativeName>
</protein>
<dbReference type="GO" id="GO:0043527">
    <property type="term" value="C:tRNA methyltransferase complex"/>
    <property type="evidence" value="ECO:0007669"/>
    <property type="project" value="TreeGrafter"/>
</dbReference>
<dbReference type="NCBIfam" id="TIGR00091">
    <property type="entry name" value="tRNA (guanosine(46)-N7)-methyltransferase TrmB"/>
    <property type="match status" value="1"/>
</dbReference>
<evidence type="ECO:0000313" key="9">
    <source>
        <dbReference type="Proteomes" id="UP001155241"/>
    </source>
</evidence>
<feature type="binding site" evidence="7">
    <location>
        <position position="119"/>
    </location>
    <ligand>
        <name>S-adenosyl-L-methionine</name>
        <dbReference type="ChEBI" id="CHEBI:59789"/>
    </ligand>
</feature>
<feature type="binding site" evidence="7">
    <location>
        <position position="123"/>
    </location>
    <ligand>
        <name>substrate</name>
    </ligand>
</feature>
<dbReference type="Pfam" id="PF02390">
    <property type="entry name" value="Methyltransf_4"/>
    <property type="match status" value="1"/>
</dbReference>
<dbReference type="SUPFAM" id="SSF53335">
    <property type="entry name" value="S-adenosyl-L-methionine-dependent methyltransferases"/>
    <property type="match status" value="1"/>
</dbReference>
<evidence type="ECO:0000313" key="8">
    <source>
        <dbReference type="EMBL" id="MCO6046318.1"/>
    </source>
</evidence>
<dbReference type="PANTHER" id="PTHR23417">
    <property type="entry name" value="3-DEOXY-D-MANNO-OCTULOSONIC-ACID TRANSFERASE/TRNA GUANINE-N 7 - -METHYLTRANSFERASE"/>
    <property type="match status" value="1"/>
</dbReference>
<evidence type="ECO:0000256" key="2">
    <source>
        <dbReference type="ARBA" id="ARBA00003015"/>
    </source>
</evidence>
<dbReference type="EMBL" id="JAMXLR010000072">
    <property type="protein sequence ID" value="MCO6046318.1"/>
    <property type="molecule type" value="Genomic_DNA"/>
</dbReference>
<dbReference type="EC" id="2.1.1.33" evidence="7"/>
<evidence type="ECO:0000256" key="5">
    <source>
        <dbReference type="ARBA" id="ARBA00022691"/>
    </source>
</evidence>
<feature type="binding site" evidence="7">
    <location>
        <position position="155"/>
    </location>
    <ligand>
        <name>substrate</name>
    </ligand>
</feature>
<feature type="binding site" evidence="7">
    <location>
        <begin position="192"/>
        <end position="195"/>
    </location>
    <ligand>
        <name>substrate</name>
    </ligand>
</feature>
<sequence length="213" mass="24631">MGRRAVPSIDPSLSLSRHLKMYDELPEPWDPVALFERQAPLEVEVGSGKGLFLQNAARATPEHNFLGIEVAHKYARFAASRLAKRQLANAVMVSGDGLRLFRELLPEGSLEAVHVYFPDPWWKKRHRKRRVLTPEFLIDVSRTLRVGGLFHFWTDVEEYFLTTLDLLAEVSSLRGPEPVEEKSPEHDLDYLTHFERRKRKDGLPIYRSLFTRV</sequence>
<gene>
    <name evidence="7 8" type="primary">trmB</name>
    <name evidence="8" type="ORF">NG895_20660</name>
</gene>
<keyword evidence="5 7" id="KW-0949">S-adenosyl-L-methionine</keyword>
<dbReference type="RefSeq" id="WP_252854430.1">
    <property type="nucleotide sequence ID" value="NZ_JAMXLR010000072.1"/>
</dbReference>
<reference evidence="8" key="1">
    <citation type="submission" date="2022-06" db="EMBL/GenBank/DDBJ databases">
        <title>Aeoliella straminimaris, a novel planctomycete from sediments.</title>
        <authorList>
            <person name="Vitorino I.R."/>
            <person name="Lage O.M."/>
        </authorList>
    </citation>
    <scope>NUCLEOTIDE SEQUENCE</scope>
    <source>
        <strain evidence="8">ICT_H6.2</strain>
    </source>
</reference>
<evidence type="ECO:0000256" key="7">
    <source>
        <dbReference type="HAMAP-Rule" id="MF_01057"/>
    </source>
</evidence>
<feature type="binding site" evidence="7">
    <location>
        <position position="69"/>
    </location>
    <ligand>
        <name>S-adenosyl-L-methionine</name>
        <dbReference type="ChEBI" id="CHEBI:59789"/>
    </ligand>
</feature>
<dbReference type="AlphaFoldDB" id="A0A9X2JJ27"/>
<dbReference type="Gene3D" id="3.40.50.150">
    <property type="entry name" value="Vaccinia Virus protein VP39"/>
    <property type="match status" value="1"/>
</dbReference>
<comment type="function">
    <text evidence="2 7">Catalyzes the formation of N(7)-methylguanine at position 46 (m7G46) in tRNA.</text>
</comment>
<dbReference type="InterPro" id="IPR055361">
    <property type="entry name" value="tRNA_methyltr_TrmB_bact"/>
</dbReference>
<dbReference type="PANTHER" id="PTHR23417:SF14">
    <property type="entry name" value="PENTACOTRIPEPTIDE-REPEAT REGION OF PRORP DOMAIN-CONTAINING PROTEIN"/>
    <property type="match status" value="1"/>
</dbReference>
<dbReference type="CDD" id="cd02440">
    <property type="entry name" value="AdoMet_MTases"/>
    <property type="match status" value="1"/>
</dbReference>
<comment type="caution">
    <text evidence="7">Lacks conserved residue(s) required for the propagation of feature annotation.</text>
</comment>
<name>A0A9X2JJ27_9BACT</name>
<evidence type="ECO:0000256" key="6">
    <source>
        <dbReference type="ARBA" id="ARBA00022694"/>
    </source>
</evidence>
<proteinExistence type="inferred from homology"/>
<dbReference type="InterPro" id="IPR029063">
    <property type="entry name" value="SAM-dependent_MTases_sf"/>
</dbReference>
<comment type="similarity">
    <text evidence="7">Belongs to the class I-like SAM-binding methyltransferase superfamily. TrmB family.</text>
</comment>
<keyword evidence="9" id="KW-1185">Reference proteome</keyword>
<dbReference type="GO" id="GO:0008176">
    <property type="term" value="F:tRNA (guanine(46)-N7)-methyltransferase activity"/>
    <property type="evidence" value="ECO:0007669"/>
    <property type="project" value="UniProtKB-UniRule"/>
</dbReference>
<dbReference type="InterPro" id="IPR003358">
    <property type="entry name" value="tRNA_(Gua-N-7)_MeTrfase_Trmb"/>
</dbReference>
<feature type="binding site" evidence="7">
    <location>
        <position position="44"/>
    </location>
    <ligand>
        <name>S-adenosyl-L-methionine</name>
        <dbReference type="ChEBI" id="CHEBI:59789"/>
    </ligand>
</feature>
<keyword evidence="4 7" id="KW-0808">Transferase</keyword>